<keyword evidence="3" id="KW-0449">Lipoprotein</keyword>
<evidence type="ECO:0000256" key="1">
    <source>
        <dbReference type="SAM" id="SignalP"/>
    </source>
</evidence>
<dbReference type="HOGENOM" id="CLU_104525_0_0_9"/>
<keyword evidence="1" id="KW-0732">Signal</keyword>
<feature type="chain" id="PRO_5002411372" evidence="1">
    <location>
        <begin position="24"/>
        <end position="213"/>
    </location>
</feature>
<organism evidence="3 4">
    <name type="scientific">Clostridium scatologenes</name>
    <dbReference type="NCBI Taxonomy" id="1548"/>
    <lineage>
        <taxon>Bacteria</taxon>
        <taxon>Bacillati</taxon>
        <taxon>Bacillota</taxon>
        <taxon>Clostridia</taxon>
        <taxon>Eubacteriales</taxon>
        <taxon>Clostridiaceae</taxon>
        <taxon>Clostridium</taxon>
    </lineage>
</organism>
<evidence type="ECO:0000259" key="2">
    <source>
        <dbReference type="Pfam" id="PF17118"/>
    </source>
</evidence>
<accession>A0A0E3M9R2</accession>
<feature type="signal peptide" evidence="1">
    <location>
        <begin position="1"/>
        <end position="23"/>
    </location>
</feature>
<dbReference type="Proteomes" id="UP000033115">
    <property type="component" value="Chromosome"/>
</dbReference>
<dbReference type="PROSITE" id="PS51257">
    <property type="entry name" value="PROKAR_LIPOPROTEIN"/>
    <property type="match status" value="1"/>
</dbReference>
<keyword evidence="4" id="KW-1185">Reference proteome</keyword>
<dbReference type="InterPro" id="IPR031343">
    <property type="entry name" value="DUF5105"/>
</dbReference>
<proteinExistence type="predicted"/>
<dbReference type="EMBL" id="CP009933">
    <property type="protein sequence ID" value="AKA69778.1"/>
    <property type="molecule type" value="Genomic_DNA"/>
</dbReference>
<dbReference type="KEGG" id="csq:CSCA_2653"/>
<protein>
    <submittedName>
        <fullName evidence="3">Putative lipoprotein</fullName>
    </submittedName>
</protein>
<reference evidence="3 4" key="1">
    <citation type="journal article" date="2015" name="J. Biotechnol.">
        <title>Complete genome sequence of a malodorant-producing acetogen, Clostridium scatologenes ATCC 25775(T).</title>
        <authorList>
            <person name="Zhu Z."/>
            <person name="Guo T."/>
            <person name="Zheng H."/>
            <person name="Song T."/>
            <person name="Ouyang P."/>
            <person name="Xie J."/>
        </authorList>
    </citation>
    <scope>NUCLEOTIDE SEQUENCE [LARGE SCALE GENOMIC DNA]</scope>
    <source>
        <strain evidence="3 4">ATCC 25775</strain>
    </source>
</reference>
<dbReference type="AlphaFoldDB" id="A0A0E3M9R2"/>
<sequence length="213" mass="23512">MKNLKRNLAICMSLLMIPLMLMGCKPKVGPDETAKTLVEFAIKGDQSGVSKIGVSQNEINDAVKAEKNGFLKEIKSTFTTQGLNITDAQVNAIYNAIMDDFKKVTVTAQVASQNDKTADVKLKSTYFDLEAISMKAAKAAIAEFENSGITDEKELKTKLTDSFVKNLITELKNTKPSEAKEKTFKFVVKDKVWLPENESKFFSDVAKLVSGQK</sequence>
<dbReference type="Pfam" id="PF17118">
    <property type="entry name" value="DUF5105"/>
    <property type="match status" value="1"/>
</dbReference>
<dbReference type="RefSeq" id="WP_029161625.1">
    <property type="nucleotide sequence ID" value="NZ_CP009933.1"/>
</dbReference>
<feature type="domain" description="DUF5105" evidence="2">
    <location>
        <begin position="58"/>
        <end position="181"/>
    </location>
</feature>
<name>A0A0E3M9R2_CLOSL</name>
<evidence type="ECO:0000313" key="4">
    <source>
        <dbReference type="Proteomes" id="UP000033115"/>
    </source>
</evidence>
<gene>
    <name evidence="3" type="ORF">CSCA_2653</name>
</gene>
<evidence type="ECO:0000313" key="3">
    <source>
        <dbReference type="EMBL" id="AKA69778.1"/>
    </source>
</evidence>